<accession>A0AAD9XU42</accession>
<feature type="region of interest" description="Disordered" evidence="1">
    <location>
        <begin position="805"/>
        <end position="844"/>
    </location>
</feature>
<comment type="caution">
    <text evidence="2">The sequence shown here is derived from an EMBL/GenBank/DDBJ whole genome shotgun (WGS) entry which is preliminary data.</text>
</comment>
<feature type="region of interest" description="Disordered" evidence="1">
    <location>
        <begin position="502"/>
        <end position="521"/>
    </location>
</feature>
<organism evidence="2 3">
    <name type="scientific">Dipteronia dyeriana</name>
    <dbReference type="NCBI Taxonomy" id="168575"/>
    <lineage>
        <taxon>Eukaryota</taxon>
        <taxon>Viridiplantae</taxon>
        <taxon>Streptophyta</taxon>
        <taxon>Embryophyta</taxon>
        <taxon>Tracheophyta</taxon>
        <taxon>Spermatophyta</taxon>
        <taxon>Magnoliopsida</taxon>
        <taxon>eudicotyledons</taxon>
        <taxon>Gunneridae</taxon>
        <taxon>Pentapetalae</taxon>
        <taxon>rosids</taxon>
        <taxon>malvids</taxon>
        <taxon>Sapindales</taxon>
        <taxon>Sapindaceae</taxon>
        <taxon>Hippocastanoideae</taxon>
        <taxon>Acereae</taxon>
        <taxon>Dipteronia</taxon>
    </lineage>
</organism>
<feature type="compositionally biased region" description="Polar residues" evidence="1">
    <location>
        <begin position="51"/>
        <end position="65"/>
    </location>
</feature>
<feature type="region of interest" description="Disordered" evidence="1">
    <location>
        <begin position="867"/>
        <end position="897"/>
    </location>
</feature>
<sequence>MKAVKFHEASLSSINALIESVKYSEAYESVSVGDDVGMNLLASVAAGEMSKSGTVSPTGSPQRNTSGHEHFCDDNDSKVNSFHREDFSEAQSHSTDGVDDDHEKQNIDHKLRVKNAENKQEKPSRDLTEHDHSPMNLQYTVDPCLESKRNSKEKITGKETTDGAGKDLEEKTSSRVDADAIQDAKPNTCGSLVTKDRVSESDVKVENGTIEGSLLNQYSEIDGENKKNMKERLDSSVMQTDQNPPPMNMHSEFVKGTGEGVLLSSGPDKDMASENVVVMSEKVNEVDVGSHVNHCEKRKIEGRNNAAMTHEDHTVPLVPVVTNQKDEHMEENLEAIEVKEQRCTGPTPDGLPALRVQETGQHVMPGGGKLTGCEKNEVEESASITVDASFSGAGVSDIEAKVEFDLNEGFTGDDGKYGELNNLTAPGCSTAVQQLINPLPFPVSSVSSSLPASITVAAAAKGAFVPSEDLLRSKGALGWKGSAATSAFRPAEPRKVPEMQLGATSSPLSDATPGNQNRPPLDIDLNVADERIFEDLASRSSAQDTVSISDSTNNRDVLRGELGPTPVRWSCGLDLDLNRVEEHTDIGNYSTSNGHRTDVSLKPATMSSSVLFHGQVSVRRDFDLNDGPVVDEMSAEPLLFNQYTRSVPSQPPVSSLRMNNPETGNFSSWFPRGNTYSTITVPSVLSDRGEHPFPIVASGGPHRMLAPPTGGSPFVTDVYRGSVLSSSPAVPFPSTPFQYPVFPFGTSFLPSATFSGGSTPYMDSSSGGRVCFPAVNSQLIGPAGAVHPSHYPRAPYVVSQLNLPSDGGGSNSASGESSWKWGRQGLDLNAGPGVPDIEGRDETSPLMPRQLSVTSSQVQAQALAEEQARMHQQMAGGILKRKEPEGGWDGYKRPSWQ</sequence>
<feature type="compositionally biased region" description="Basic and acidic residues" evidence="1">
    <location>
        <begin position="101"/>
        <end position="133"/>
    </location>
</feature>
<dbReference type="AlphaFoldDB" id="A0AAD9XU42"/>
<feature type="region of interest" description="Disordered" evidence="1">
    <location>
        <begin position="48"/>
        <end position="135"/>
    </location>
</feature>
<dbReference type="Proteomes" id="UP001280121">
    <property type="component" value="Unassembled WGS sequence"/>
</dbReference>
<feature type="region of interest" description="Disordered" evidence="1">
    <location>
        <begin position="147"/>
        <end position="174"/>
    </location>
</feature>
<feature type="compositionally biased region" description="Basic and acidic residues" evidence="1">
    <location>
        <begin position="66"/>
        <end position="87"/>
    </location>
</feature>
<dbReference type="PANTHER" id="PTHR46548">
    <property type="entry name" value="BAH AND TFIIS DOMAIN-CONTAINING PROTEIN-RELATED"/>
    <property type="match status" value="1"/>
</dbReference>
<gene>
    <name evidence="2" type="ORF">Ddye_004169</name>
</gene>
<name>A0AAD9XU42_9ROSI</name>
<evidence type="ECO:0000256" key="1">
    <source>
        <dbReference type="SAM" id="MobiDB-lite"/>
    </source>
</evidence>
<dbReference type="PANTHER" id="PTHR46548:SF1">
    <property type="entry name" value="BAH AND TFIIS DOMAIN-CONTAINING PROTEIN-RELATED"/>
    <property type="match status" value="1"/>
</dbReference>
<reference evidence="2" key="1">
    <citation type="journal article" date="2023" name="Plant J.">
        <title>Genome sequences and population genomics provide insights into the demographic history, inbreeding, and mutation load of two 'living fossil' tree species of Dipteronia.</title>
        <authorList>
            <person name="Feng Y."/>
            <person name="Comes H.P."/>
            <person name="Chen J."/>
            <person name="Zhu S."/>
            <person name="Lu R."/>
            <person name="Zhang X."/>
            <person name="Li P."/>
            <person name="Qiu J."/>
            <person name="Olsen K.M."/>
            <person name="Qiu Y."/>
        </authorList>
    </citation>
    <scope>NUCLEOTIDE SEQUENCE</scope>
    <source>
        <strain evidence="2">KIB01</strain>
    </source>
</reference>
<evidence type="ECO:0000313" key="2">
    <source>
        <dbReference type="EMBL" id="KAK2665595.1"/>
    </source>
</evidence>
<evidence type="ECO:0000313" key="3">
    <source>
        <dbReference type="Proteomes" id="UP001280121"/>
    </source>
</evidence>
<proteinExistence type="predicted"/>
<protein>
    <submittedName>
        <fullName evidence="2">Uncharacterized protein</fullName>
    </submittedName>
</protein>
<feature type="compositionally biased region" description="Polar residues" evidence="1">
    <location>
        <begin position="502"/>
        <end position="518"/>
    </location>
</feature>
<dbReference type="EMBL" id="JANJYI010000001">
    <property type="protein sequence ID" value="KAK2665595.1"/>
    <property type="molecule type" value="Genomic_DNA"/>
</dbReference>
<keyword evidence="3" id="KW-1185">Reference proteome</keyword>